<gene>
    <name evidence="2" type="ORF">BDV23DRAFT_158407</name>
</gene>
<protein>
    <submittedName>
        <fullName evidence="2">Uncharacterized protein</fullName>
    </submittedName>
</protein>
<accession>A0A5N7C3V8</accession>
<name>A0A5N7C3V8_PETAA</name>
<keyword evidence="1" id="KW-1133">Transmembrane helix</keyword>
<keyword evidence="1" id="KW-0812">Transmembrane</keyword>
<organism evidence="2">
    <name type="scientific">Petromyces alliaceus</name>
    <name type="common">Aspergillus alliaceus</name>
    <dbReference type="NCBI Taxonomy" id="209559"/>
    <lineage>
        <taxon>Eukaryota</taxon>
        <taxon>Fungi</taxon>
        <taxon>Dikarya</taxon>
        <taxon>Ascomycota</taxon>
        <taxon>Pezizomycotina</taxon>
        <taxon>Eurotiomycetes</taxon>
        <taxon>Eurotiomycetidae</taxon>
        <taxon>Eurotiales</taxon>
        <taxon>Aspergillaceae</taxon>
        <taxon>Aspergillus</taxon>
        <taxon>Aspergillus subgen. Circumdati</taxon>
    </lineage>
</organism>
<dbReference type="Proteomes" id="UP000326877">
    <property type="component" value="Unassembled WGS sequence"/>
</dbReference>
<proteinExistence type="predicted"/>
<sequence>MIQRNYSSGELRCMMRVESHFTNHRDLKARKNFFHQFFNSLARPLSNPSTNHGSRFSVSVLVFLGNRLFISFLFFVL</sequence>
<reference evidence="2" key="1">
    <citation type="submission" date="2019-04" db="EMBL/GenBank/DDBJ databases">
        <title>Friends and foes A comparative genomics studyof 23 Aspergillus species from section Flavi.</title>
        <authorList>
            <consortium name="DOE Joint Genome Institute"/>
            <person name="Kjaerbolling I."/>
            <person name="Vesth T."/>
            <person name="Frisvad J.C."/>
            <person name="Nybo J.L."/>
            <person name="Theobald S."/>
            <person name="Kildgaard S."/>
            <person name="Isbrandt T."/>
            <person name="Kuo A."/>
            <person name="Sato A."/>
            <person name="Lyhne E.K."/>
            <person name="Kogle M.E."/>
            <person name="Wiebenga A."/>
            <person name="Kun R.S."/>
            <person name="Lubbers R.J."/>
            <person name="Makela M.R."/>
            <person name="Barry K."/>
            <person name="Chovatia M."/>
            <person name="Clum A."/>
            <person name="Daum C."/>
            <person name="Haridas S."/>
            <person name="He G."/>
            <person name="LaButti K."/>
            <person name="Lipzen A."/>
            <person name="Mondo S."/>
            <person name="Riley R."/>
            <person name="Salamov A."/>
            <person name="Simmons B.A."/>
            <person name="Magnuson J.K."/>
            <person name="Henrissat B."/>
            <person name="Mortensen U.H."/>
            <person name="Larsen T.O."/>
            <person name="Devries R.P."/>
            <person name="Grigoriev I.V."/>
            <person name="Machida M."/>
            <person name="Baker S.E."/>
            <person name="Andersen M.R."/>
        </authorList>
    </citation>
    <scope>NUCLEOTIDE SEQUENCE [LARGE SCALE GENOMIC DNA]</scope>
    <source>
        <strain evidence="2">IBT 14317</strain>
    </source>
</reference>
<evidence type="ECO:0000313" key="2">
    <source>
        <dbReference type="EMBL" id="KAE8388766.1"/>
    </source>
</evidence>
<feature type="transmembrane region" description="Helical" evidence="1">
    <location>
        <begin position="56"/>
        <end position="76"/>
    </location>
</feature>
<evidence type="ECO:0000256" key="1">
    <source>
        <dbReference type="SAM" id="Phobius"/>
    </source>
</evidence>
<dbReference type="AlphaFoldDB" id="A0A5N7C3V8"/>
<keyword evidence="1" id="KW-0472">Membrane</keyword>
<dbReference type="EMBL" id="ML735274">
    <property type="protein sequence ID" value="KAE8388766.1"/>
    <property type="molecule type" value="Genomic_DNA"/>
</dbReference>